<dbReference type="Pfam" id="PF09950">
    <property type="entry name" value="Major_capside"/>
    <property type="match status" value="1"/>
</dbReference>
<evidence type="ECO:0000313" key="2">
    <source>
        <dbReference type="Proteomes" id="UP000008330"/>
    </source>
</evidence>
<evidence type="ECO:0000313" key="1">
    <source>
        <dbReference type="EMBL" id="ACI55701.1"/>
    </source>
</evidence>
<name>A0ABF7QNM1_RHILW</name>
<protein>
    <recommendedName>
        <fullName evidence="3">DUF2184 domain-containing protein</fullName>
    </recommendedName>
</protein>
<dbReference type="Proteomes" id="UP000008330">
    <property type="component" value="Chromosome"/>
</dbReference>
<gene>
    <name evidence="1" type="ordered locus">Rleg2_2427</name>
</gene>
<dbReference type="RefSeq" id="WP_012558225.1">
    <property type="nucleotide sequence ID" value="NC_011369.1"/>
</dbReference>
<dbReference type="PIRSF" id="PIRSF029202">
    <property type="entry name" value="UCP029202"/>
    <property type="match status" value="1"/>
</dbReference>
<reference evidence="1 2" key="1">
    <citation type="journal article" date="2010" name="Stand. Genomic Sci.">
        <title>Complete genome sequence of Rhizobium leguminosarum bv trifolii strain WSM2304, an effective microsymbiont of the South American clover Trifolium polymorphum.</title>
        <authorList>
            <person name="Reeve W."/>
            <person name="O'Hara G."/>
            <person name="Chain P."/>
            <person name="Ardley J."/>
            <person name="Brau L."/>
            <person name="Nandesena K."/>
            <person name="Tiwari R."/>
            <person name="Malfatti S."/>
            <person name="Kiss H."/>
            <person name="Lapidus A."/>
            <person name="Copeland A."/>
            <person name="Nolan M."/>
            <person name="Land M."/>
            <person name="Ivanova N."/>
            <person name="Mavromatis K."/>
            <person name="Markowitz V."/>
            <person name="Kyrpides N."/>
            <person name="Melino V."/>
            <person name="Denton M."/>
            <person name="Yates R."/>
            <person name="Howieson J."/>
        </authorList>
    </citation>
    <scope>NUCLEOTIDE SEQUENCE [LARGE SCALE GENOMIC DNA]</scope>
    <source>
        <strain evidence="1 2">WSM2304</strain>
    </source>
</reference>
<dbReference type="AlphaFoldDB" id="A0ABF7QNM1"/>
<keyword evidence="2" id="KW-1185">Reference proteome</keyword>
<dbReference type="KEGG" id="rlt:Rleg2_2427"/>
<dbReference type="InterPro" id="IPR020049">
    <property type="entry name" value="Major_capsid-like"/>
</dbReference>
<sequence length="338" mass="36788">MYGLGHNGGPVMIADATQSLAFVTAQAYRINQTVYETRYPDWDFARLIYVETEGDPWAPGIMTYLSDMSGAANWISGAAKDIPLADVNQDQQLKTFQLAAIGYQYNISEVNAAIRVNGTLPDRRARAARLAYTKFMYDLTLFGSAEKGYGGLTNYPGVPTAAVPADGTGSVTWWVNAAGVGTKTPAQIVRDINIGLQGISLATFEVEIADSIFLPVEAYNYIAATPYSATTMETILSFVMRTNVYTLKTGRPLNIQTVRELGSAATTGGVTGKGRMVVYKNDQDFVKLHLPMPHRFLPVYQDGPLNWQVPGIFRTGGVEMLTTAAIRYLDGISEPPTP</sequence>
<evidence type="ECO:0008006" key="3">
    <source>
        <dbReference type="Google" id="ProtNLM"/>
    </source>
</evidence>
<organism evidence="1 2">
    <name type="scientific">Rhizobium leguminosarum bv. trifolii (strain WSM2304)</name>
    <dbReference type="NCBI Taxonomy" id="395492"/>
    <lineage>
        <taxon>Bacteria</taxon>
        <taxon>Pseudomonadati</taxon>
        <taxon>Pseudomonadota</taxon>
        <taxon>Alphaproteobacteria</taxon>
        <taxon>Hyphomicrobiales</taxon>
        <taxon>Rhizobiaceae</taxon>
        <taxon>Rhizobium/Agrobacterium group</taxon>
        <taxon>Rhizobium</taxon>
    </lineage>
</organism>
<accession>A0ABF7QNM1</accession>
<proteinExistence type="predicted"/>
<dbReference type="EMBL" id="CP001191">
    <property type="protein sequence ID" value="ACI55701.1"/>
    <property type="molecule type" value="Genomic_DNA"/>
</dbReference>